<dbReference type="SUPFAM" id="SSF88946">
    <property type="entry name" value="Sigma2 domain of RNA polymerase sigma factors"/>
    <property type="match status" value="1"/>
</dbReference>
<dbReference type="CDD" id="cd06171">
    <property type="entry name" value="Sigma70_r4"/>
    <property type="match status" value="1"/>
</dbReference>
<keyword evidence="4" id="KW-0238">DNA-binding</keyword>
<proteinExistence type="inferred from homology"/>
<evidence type="ECO:0000256" key="3">
    <source>
        <dbReference type="ARBA" id="ARBA00023082"/>
    </source>
</evidence>
<keyword evidence="5" id="KW-0804">Transcription</keyword>
<protein>
    <submittedName>
        <fullName evidence="8">Sigma-70 family RNA polymerase sigma factor</fullName>
    </submittedName>
</protein>
<dbReference type="SUPFAM" id="SSF88659">
    <property type="entry name" value="Sigma3 and sigma4 domains of RNA polymerase sigma factors"/>
    <property type="match status" value="1"/>
</dbReference>
<dbReference type="PANTHER" id="PTHR43133:SF8">
    <property type="entry name" value="RNA POLYMERASE SIGMA FACTOR HI_1459-RELATED"/>
    <property type="match status" value="1"/>
</dbReference>
<dbReference type="InterPro" id="IPR013324">
    <property type="entry name" value="RNA_pol_sigma_r3/r4-like"/>
</dbReference>
<dbReference type="Gene3D" id="1.10.10.10">
    <property type="entry name" value="Winged helix-like DNA-binding domain superfamily/Winged helix DNA-binding domain"/>
    <property type="match status" value="1"/>
</dbReference>
<dbReference type="EMBL" id="CP093313">
    <property type="protein sequence ID" value="UWZ85937.1"/>
    <property type="molecule type" value="Genomic_DNA"/>
</dbReference>
<dbReference type="Pfam" id="PF04542">
    <property type="entry name" value="Sigma70_r2"/>
    <property type="match status" value="1"/>
</dbReference>
<dbReference type="InterPro" id="IPR036388">
    <property type="entry name" value="WH-like_DNA-bd_sf"/>
</dbReference>
<dbReference type="InterPro" id="IPR013249">
    <property type="entry name" value="RNA_pol_sigma70_r4_t2"/>
</dbReference>
<evidence type="ECO:0000313" key="9">
    <source>
        <dbReference type="Proteomes" id="UP001059380"/>
    </source>
</evidence>
<keyword evidence="9" id="KW-1185">Reference proteome</keyword>
<gene>
    <name evidence="8" type="ORF">MOP44_08325</name>
</gene>
<dbReference type="AlphaFoldDB" id="A0A9J7BTL6"/>
<dbReference type="GO" id="GO:0016987">
    <property type="term" value="F:sigma factor activity"/>
    <property type="evidence" value="ECO:0007669"/>
    <property type="project" value="UniProtKB-KW"/>
</dbReference>
<keyword evidence="3" id="KW-0731">Sigma factor</keyword>
<dbReference type="GO" id="GO:0003677">
    <property type="term" value="F:DNA binding"/>
    <property type="evidence" value="ECO:0007669"/>
    <property type="project" value="UniProtKB-KW"/>
</dbReference>
<evidence type="ECO:0000313" key="8">
    <source>
        <dbReference type="EMBL" id="UWZ85937.1"/>
    </source>
</evidence>
<dbReference type="GO" id="GO:0006352">
    <property type="term" value="P:DNA-templated transcription initiation"/>
    <property type="evidence" value="ECO:0007669"/>
    <property type="project" value="InterPro"/>
</dbReference>
<dbReference type="RefSeq" id="WP_260795570.1">
    <property type="nucleotide sequence ID" value="NZ_CP093313.1"/>
</dbReference>
<dbReference type="Proteomes" id="UP001059380">
    <property type="component" value="Chromosome"/>
</dbReference>
<evidence type="ECO:0000259" key="6">
    <source>
        <dbReference type="Pfam" id="PF04542"/>
    </source>
</evidence>
<dbReference type="InterPro" id="IPR014284">
    <property type="entry name" value="RNA_pol_sigma-70_dom"/>
</dbReference>
<dbReference type="Pfam" id="PF08281">
    <property type="entry name" value="Sigma70_r4_2"/>
    <property type="match status" value="1"/>
</dbReference>
<evidence type="ECO:0000256" key="2">
    <source>
        <dbReference type="ARBA" id="ARBA00023015"/>
    </source>
</evidence>
<evidence type="ECO:0000256" key="5">
    <source>
        <dbReference type="ARBA" id="ARBA00023163"/>
    </source>
</evidence>
<evidence type="ECO:0000256" key="1">
    <source>
        <dbReference type="ARBA" id="ARBA00010641"/>
    </source>
</evidence>
<dbReference type="PANTHER" id="PTHR43133">
    <property type="entry name" value="RNA POLYMERASE ECF-TYPE SIGMA FACTO"/>
    <property type="match status" value="1"/>
</dbReference>
<reference evidence="8" key="1">
    <citation type="submission" date="2021-04" db="EMBL/GenBank/DDBJ databases">
        <title>Phylogenetic analysis of Acidobacteriaceae.</title>
        <authorList>
            <person name="Qiu L."/>
            <person name="Zhang Q."/>
        </authorList>
    </citation>
    <scope>NUCLEOTIDE SEQUENCE</scope>
    <source>
        <strain evidence="8">DSM 25168</strain>
    </source>
</reference>
<dbReference type="InterPro" id="IPR039425">
    <property type="entry name" value="RNA_pol_sigma-70-like"/>
</dbReference>
<evidence type="ECO:0000259" key="7">
    <source>
        <dbReference type="Pfam" id="PF08281"/>
    </source>
</evidence>
<accession>A0A9J7BTL6</accession>
<comment type="similarity">
    <text evidence="1">Belongs to the sigma-70 factor family. ECF subfamily.</text>
</comment>
<dbReference type="Gene3D" id="1.10.1740.10">
    <property type="match status" value="1"/>
</dbReference>
<sequence>MEIDWSQTVRRCMDGDSAAWAELVRAHHKRVYGLCYRFTGSPTDAEDLTQDVFLKIYSNLGSFDTNRGSLQVWITTMTRNLLVDNFRRTKNQRITGSLDDGWDQTEELRPIDRLVGRDPSPHEMAARKELGKMVQEALSHVSVELREAVILRDLQDMDYKEIAQVLQIPEGTVKSRISRGRAELARLLERTKREVM</sequence>
<dbReference type="KEGG" id="orp:MOP44_08325"/>
<evidence type="ECO:0000256" key="4">
    <source>
        <dbReference type="ARBA" id="ARBA00023125"/>
    </source>
</evidence>
<keyword evidence="2" id="KW-0805">Transcription regulation</keyword>
<name>A0A9J7BTL6_9BACT</name>
<feature type="domain" description="RNA polymerase sigma-70 region 2" evidence="6">
    <location>
        <begin position="23"/>
        <end position="90"/>
    </location>
</feature>
<dbReference type="NCBIfam" id="TIGR02937">
    <property type="entry name" value="sigma70-ECF"/>
    <property type="match status" value="1"/>
</dbReference>
<dbReference type="InterPro" id="IPR007627">
    <property type="entry name" value="RNA_pol_sigma70_r2"/>
</dbReference>
<dbReference type="InterPro" id="IPR013325">
    <property type="entry name" value="RNA_pol_sigma_r2"/>
</dbReference>
<feature type="domain" description="RNA polymerase sigma factor 70 region 4 type 2" evidence="7">
    <location>
        <begin position="133"/>
        <end position="184"/>
    </location>
</feature>
<organism evidence="8 9">
    <name type="scientific">Occallatibacter riparius</name>
    <dbReference type="NCBI Taxonomy" id="1002689"/>
    <lineage>
        <taxon>Bacteria</taxon>
        <taxon>Pseudomonadati</taxon>
        <taxon>Acidobacteriota</taxon>
        <taxon>Terriglobia</taxon>
        <taxon>Terriglobales</taxon>
        <taxon>Acidobacteriaceae</taxon>
        <taxon>Occallatibacter</taxon>
    </lineage>
</organism>